<dbReference type="AlphaFoldDB" id="A0AA35K783"/>
<keyword evidence="2" id="KW-0418">Kinase</keyword>
<proteinExistence type="predicted"/>
<protein>
    <submittedName>
        <fullName evidence="2">cGMP-dependent protein kinase</fullName>
    </submittedName>
</protein>
<keyword evidence="2" id="KW-0808">Transferase</keyword>
<evidence type="ECO:0000256" key="1">
    <source>
        <dbReference type="SAM" id="MobiDB-lite"/>
    </source>
</evidence>
<gene>
    <name evidence="2" type="ORF">PODLI_1B004337</name>
</gene>
<dbReference type="Proteomes" id="UP001178461">
    <property type="component" value="Chromosome 3"/>
</dbReference>
<dbReference type="GO" id="GO:0016301">
    <property type="term" value="F:kinase activity"/>
    <property type="evidence" value="ECO:0007669"/>
    <property type="project" value="UniProtKB-KW"/>
</dbReference>
<sequence length="110" mass="12063">MDLHLRDLRLQEEKEFLESVALPQAAEDSEEARDPTGESALDQSPVEDARRGSRGHGIVPEPLDSDGDWQLPCIPKSPRDTGLILDAVKRSEFLRCLGREEPAAGGELCA</sequence>
<dbReference type="EMBL" id="OX395128">
    <property type="protein sequence ID" value="CAI5771603.1"/>
    <property type="molecule type" value="Genomic_DNA"/>
</dbReference>
<organism evidence="2 3">
    <name type="scientific">Podarcis lilfordi</name>
    <name type="common">Lilford's wall lizard</name>
    <dbReference type="NCBI Taxonomy" id="74358"/>
    <lineage>
        <taxon>Eukaryota</taxon>
        <taxon>Metazoa</taxon>
        <taxon>Chordata</taxon>
        <taxon>Craniata</taxon>
        <taxon>Vertebrata</taxon>
        <taxon>Euteleostomi</taxon>
        <taxon>Lepidosauria</taxon>
        <taxon>Squamata</taxon>
        <taxon>Bifurcata</taxon>
        <taxon>Unidentata</taxon>
        <taxon>Episquamata</taxon>
        <taxon>Laterata</taxon>
        <taxon>Lacertibaenia</taxon>
        <taxon>Lacertidae</taxon>
        <taxon>Podarcis</taxon>
    </lineage>
</organism>
<reference evidence="2" key="1">
    <citation type="submission" date="2022-12" db="EMBL/GenBank/DDBJ databases">
        <authorList>
            <person name="Alioto T."/>
            <person name="Alioto T."/>
            <person name="Gomez Garrido J."/>
        </authorList>
    </citation>
    <scope>NUCLEOTIDE SEQUENCE</scope>
</reference>
<name>A0AA35K783_9SAUR</name>
<feature type="region of interest" description="Disordered" evidence="1">
    <location>
        <begin position="19"/>
        <end position="69"/>
    </location>
</feature>
<keyword evidence="3" id="KW-1185">Reference proteome</keyword>
<evidence type="ECO:0000313" key="2">
    <source>
        <dbReference type="EMBL" id="CAI5771603.1"/>
    </source>
</evidence>
<accession>A0AA35K783</accession>
<evidence type="ECO:0000313" key="3">
    <source>
        <dbReference type="Proteomes" id="UP001178461"/>
    </source>
</evidence>